<organism evidence="2 3">
    <name type="scientific">Stephania cephalantha</name>
    <dbReference type="NCBI Taxonomy" id="152367"/>
    <lineage>
        <taxon>Eukaryota</taxon>
        <taxon>Viridiplantae</taxon>
        <taxon>Streptophyta</taxon>
        <taxon>Embryophyta</taxon>
        <taxon>Tracheophyta</taxon>
        <taxon>Spermatophyta</taxon>
        <taxon>Magnoliopsida</taxon>
        <taxon>Ranunculales</taxon>
        <taxon>Menispermaceae</taxon>
        <taxon>Menispermoideae</taxon>
        <taxon>Cissampelideae</taxon>
        <taxon>Stephania</taxon>
    </lineage>
</organism>
<dbReference type="Proteomes" id="UP001419268">
    <property type="component" value="Unassembled WGS sequence"/>
</dbReference>
<proteinExistence type="predicted"/>
<accession>A0AAP0PV32</accession>
<evidence type="ECO:0000313" key="2">
    <source>
        <dbReference type="EMBL" id="KAK9157567.1"/>
    </source>
</evidence>
<protein>
    <submittedName>
        <fullName evidence="2">Uncharacterized protein</fullName>
    </submittedName>
</protein>
<dbReference type="EMBL" id="JBBNAG010000002">
    <property type="protein sequence ID" value="KAK9157567.1"/>
    <property type="molecule type" value="Genomic_DNA"/>
</dbReference>
<sequence>MDLTHPPEQHQHIANDWDIHDLVKEQLEERCQSIMDRAEVADATSAELVEPSKSGVPAEPHHGCHHGVGIGSYSSGSHARQSPWED</sequence>
<feature type="region of interest" description="Disordered" evidence="1">
    <location>
        <begin position="43"/>
        <end position="86"/>
    </location>
</feature>
<comment type="caution">
    <text evidence="2">The sequence shown here is derived from an EMBL/GenBank/DDBJ whole genome shotgun (WGS) entry which is preliminary data.</text>
</comment>
<reference evidence="2 3" key="1">
    <citation type="submission" date="2024-01" db="EMBL/GenBank/DDBJ databases">
        <title>Genome assemblies of Stephania.</title>
        <authorList>
            <person name="Yang L."/>
        </authorList>
    </citation>
    <scope>NUCLEOTIDE SEQUENCE [LARGE SCALE GENOMIC DNA]</scope>
    <source>
        <strain evidence="2">JXDWG</strain>
        <tissue evidence="2">Leaf</tissue>
    </source>
</reference>
<evidence type="ECO:0000313" key="3">
    <source>
        <dbReference type="Proteomes" id="UP001419268"/>
    </source>
</evidence>
<evidence type="ECO:0000256" key="1">
    <source>
        <dbReference type="SAM" id="MobiDB-lite"/>
    </source>
</evidence>
<keyword evidence="3" id="KW-1185">Reference proteome</keyword>
<name>A0AAP0PV32_9MAGN</name>
<dbReference type="AlphaFoldDB" id="A0AAP0PV32"/>
<gene>
    <name evidence="2" type="ORF">Scep_004141</name>
</gene>